<feature type="transmembrane region" description="Helical" evidence="1">
    <location>
        <begin position="177"/>
        <end position="198"/>
    </location>
</feature>
<dbReference type="EMBL" id="CP042436">
    <property type="protein sequence ID" value="QEC63462.1"/>
    <property type="molecule type" value="Genomic_DNA"/>
</dbReference>
<feature type="transmembrane region" description="Helical" evidence="1">
    <location>
        <begin position="7"/>
        <end position="27"/>
    </location>
</feature>
<gene>
    <name evidence="2" type="ORF">FRZ54_13035</name>
</gene>
<dbReference type="Proteomes" id="UP000321479">
    <property type="component" value="Chromosome"/>
</dbReference>
<organism evidence="2 3">
    <name type="scientific">Mucilaginibacter ginsenosidivorans</name>
    <dbReference type="NCBI Taxonomy" id="398053"/>
    <lineage>
        <taxon>Bacteria</taxon>
        <taxon>Pseudomonadati</taxon>
        <taxon>Bacteroidota</taxon>
        <taxon>Sphingobacteriia</taxon>
        <taxon>Sphingobacteriales</taxon>
        <taxon>Sphingobacteriaceae</taxon>
        <taxon>Mucilaginibacter</taxon>
    </lineage>
</organism>
<feature type="transmembrane region" description="Helical" evidence="1">
    <location>
        <begin position="148"/>
        <end position="165"/>
    </location>
</feature>
<feature type="transmembrane region" description="Helical" evidence="1">
    <location>
        <begin position="89"/>
        <end position="109"/>
    </location>
</feature>
<evidence type="ECO:0000313" key="2">
    <source>
        <dbReference type="EMBL" id="QEC63462.1"/>
    </source>
</evidence>
<feature type="transmembrane region" description="Helical" evidence="1">
    <location>
        <begin position="47"/>
        <end position="68"/>
    </location>
</feature>
<sequence>MKSKTLLWAPFALAAIGIGVYPLKYYIVDMHGRGLWASKTPELLANSAWHTAFYMHITFGGIAMLTGWTQFSQKLRNRYLSVHRLVGKIYVASVMLSSIAGFYIAMFASGGITCMLGFGSLALCWLFTDIMAYTSIIKRRFKDHENWMIRNYALTFAAVTLRIYLPLSQMAHIDFLSAYRVISWICWVPNLLIAGIIISKRAGIPVQVPMPSKG</sequence>
<dbReference type="Pfam" id="PF10067">
    <property type="entry name" value="DUF2306"/>
    <property type="match status" value="1"/>
</dbReference>
<name>A0A5B8UWZ8_9SPHI</name>
<keyword evidence="3" id="KW-1185">Reference proteome</keyword>
<dbReference type="RefSeq" id="WP_147032038.1">
    <property type="nucleotide sequence ID" value="NZ_CP042436.1"/>
</dbReference>
<evidence type="ECO:0000256" key="1">
    <source>
        <dbReference type="SAM" id="Phobius"/>
    </source>
</evidence>
<evidence type="ECO:0000313" key="3">
    <source>
        <dbReference type="Proteomes" id="UP000321479"/>
    </source>
</evidence>
<proteinExistence type="predicted"/>
<reference evidence="2 3" key="1">
    <citation type="journal article" date="2017" name="Curr. Microbiol.">
        <title>Mucilaginibacter ginsenosidivorans sp. nov., Isolated from Soil of Ginseng Field.</title>
        <authorList>
            <person name="Kim M.M."/>
            <person name="Siddiqi M.Z."/>
            <person name="Im W.T."/>
        </authorList>
    </citation>
    <scope>NUCLEOTIDE SEQUENCE [LARGE SCALE GENOMIC DNA]</scope>
    <source>
        <strain evidence="2 3">Gsoil 3017</strain>
    </source>
</reference>
<feature type="transmembrane region" description="Helical" evidence="1">
    <location>
        <begin position="115"/>
        <end position="136"/>
    </location>
</feature>
<keyword evidence="1" id="KW-0812">Transmembrane</keyword>
<protein>
    <submittedName>
        <fullName evidence="2">DUF2306 domain-containing protein</fullName>
    </submittedName>
</protein>
<dbReference type="OrthoDB" id="6385003at2"/>
<keyword evidence="1" id="KW-0472">Membrane</keyword>
<dbReference type="AlphaFoldDB" id="A0A5B8UWZ8"/>
<keyword evidence="1" id="KW-1133">Transmembrane helix</keyword>
<dbReference type="KEGG" id="mgin:FRZ54_13035"/>
<dbReference type="InterPro" id="IPR018750">
    <property type="entry name" value="DUF2306_membrane"/>
</dbReference>
<accession>A0A5B8UWZ8</accession>